<dbReference type="EMBL" id="AMZH03009122">
    <property type="protein sequence ID" value="RRT57522.1"/>
    <property type="molecule type" value="Genomic_DNA"/>
</dbReference>
<dbReference type="Proteomes" id="UP000287651">
    <property type="component" value="Unassembled WGS sequence"/>
</dbReference>
<name>A0A426Z0N0_ENSVE</name>
<protein>
    <submittedName>
        <fullName evidence="1">Uncharacterized protein</fullName>
    </submittedName>
</protein>
<evidence type="ECO:0000313" key="2">
    <source>
        <dbReference type="Proteomes" id="UP000287651"/>
    </source>
</evidence>
<gene>
    <name evidence="1" type="ORF">B296_00016419</name>
</gene>
<sequence>MISVLPLHEVMSLTSVQGKLRASAPCSLFYVDSLHAAWILHQVPPKLLRLSVYIELMVTLMSTILRVNPPLSPILISTLSLPSYDVVVIAPLLNLVMHPLMHYLIRDHATTRRSLDPLSLVEILS</sequence>
<reference evidence="1 2" key="1">
    <citation type="journal article" date="2014" name="Agronomy (Basel)">
        <title>A Draft Genome Sequence for Ensete ventricosum, the Drought-Tolerant Tree Against Hunger.</title>
        <authorList>
            <person name="Harrison J."/>
            <person name="Moore K.A."/>
            <person name="Paszkiewicz K."/>
            <person name="Jones T."/>
            <person name="Grant M."/>
            <person name="Ambacheew D."/>
            <person name="Muzemil S."/>
            <person name="Studholme D.J."/>
        </authorList>
    </citation>
    <scope>NUCLEOTIDE SEQUENCE [LARGE SCALE GENOMIC DNA]</scope>
</reference>
<organism evidence="1 2">
    <name type="scientific">Ensete ventricosum</name>
    <name type="common">Abyssinian banana</name>
    <name type="synonym">Musa ensete</name>
    <dbReference type="NCBI Taxonomy" id="4639"/>
    <lineage>
        <taxon>Eukaryota</taxon>
        <taxon>Viridiplantae</taxon>
        <taxon>Streptophyta</taxon>
        <taxon>Embryophyta</taxon>
        <taxon>Tracheophyta</taxon>
        <taxon>Spermatophyta</taxon>
        <taxon>Magnoliopsida</taxon>
        <taxon>Liliopsida</taxon>
        <taxon>Zingiberales</taxon>
        <taxon>Musaceae</taxon>
        <taxon>Ensete</taxon>
    </lineage>
</organism>
<proteinExistence type="predicted"/>
<comment type="caution">
    <text evidence="1">The sequence shown here is derived from an EMBL/GenBank/DDBJ whole genome shotgun (WGS) entry which is preliminary data.</text>
</comment>
<accession>A0A426Z0N0</accession>
<evidence type="ECO:0000313" key="1">
    <source>
        <dbReference type="EMBL" id="RRT57522.1"/>
    </source>
</evidence>
<dbReference type="AlphaFoldDB" id="A0A426Z0N0"/>